<dbReference type="RefSeq" id="WP_095593915.1">
    <property type="nucleotide sequence ID" value="NZ_BMKN01000004.1"/>
</dbReference>
<sequence>MENRRKYKRQLRELVAGELSKLPTIEKDGVRQVVYEKDGRFDYDLYRRVQTVGNKAKLARQWVPEEHIQILSSYLQGKVWNESLSGVCHGTRSGKEQAWFRACLSSENVFGTEISDTAEDFEHTIQWDFHDTKDEWKGAFDFVYSNSWDHAFDPKKAFTSWVDTLKPGGVMLLDHGMNYDPSKVDGLDPLGMTQDRLVSYLEEICGTSGKVVDVLDGGRFGRNGKHRITTVVFQANAA</sequence>
<evidence type="ECO:0000313" key="1">
    <source>
        <dbReference type="EMBL" id="GGE63109.1"/>
    </source>
</evidence>
<name>A0A917ANU9_9RHOB</name>
<gene>
    <name evidence="1" type="ORF">GCM10011517_33490</name>
</gene>
<dbReference type="OrthoDB" id="7836265at2"/>
<proteinExistence type="predicted"/>
<dbReference type="InterPro" id="IPR029063">
    <property type="entry name" value="SAM-dependent_MTases_sf"/>
</dbReference>
<keyword evidence="2" id="KW-1185">Reference proteome</keyword>
<evidence type="ECO:0000313" key="2">
    <source>
        <dbReference type="Proteomes" id="UP000606730"/>
    </source>
</evidence>
<dbReference type="AlphaFoldDB" id="A0A917ANU9"/>
<evidence type="ECO:0008006" key="3">
    <source>
        <dbReference type="Google" id="ProtNLM"/>
    </source>
</evidence>
<organism evidence="1 2">
    <name type="scientific">Actibacterium pelagium</name>
    <dbReference type="NCBI Taxonomy" id="2029103"/>
    <lineage>
        <taxon>Bacteria</taxon>
        <taxon>Pseudomonadati</taxon>
        <taxon>Pseudomonadota</taxon>
        <taxon>Alphaproteobacteria</taxon>
        <taxon>Rhodobacterales</taxon>
        <taxon>Roseobacteraceae</taxon>
        <taxon>Actibacterium</taxon>
    </lineage>
</organism>
<protein>
    <recommendedName>
        <fullName evidence="3">Methyltransferase domain-containing protein</fullName>
    </recommendedName>
</protein>
<accession>A0A917ANU9</accession>
<comment type="caution">
    <text evidence="1">The sequence shown here is derived from an EMBL/GenBank/DDBJ whole genome shotgun (WGS) entry which is preliminary data.</text>
</comment>
<reference evidence="1" key="2">
    <citation type="submission" date="2020-09" db="EMBL/GenBank/DDBJ databases">
        <authorList>
            <person name="Sun Q."/>
            <person name="Zhou Y."/>
        </authorList>
    </citation>
    <scope>NUCLEOTIDE SEQUENCE</scope>
    <source>
        <strain evidence="1">CGMCC 1.16012</strain>
    </source>
</reference>
<dbReference type="EMBL" id="BMKN01000004">
    <property type="protein sequence ID" value="GGE63109.1"/>
    <property type="molecule type" value="Genomic_DNA"/>
</dbReference>
<dbReference type="CDD" id="cd02440">
    <property type="entry name" value="AdoMet_MTases"/>
    <property type="match status" value="1"/>
</dbReference>
<dbReference type="SUPFAM" id="SSF53335">
    <property type="entry name" value="S-adenosyl-L-methionine-dependent methyltransferases"/>
    <property type="match status" value="1"/>
</dbReference>
<reference evidence="1" key="1">
    <citation type="journal article" date="2014" name="Int. J. Syst. Evol. Microbiol.">
        <title>Complete genome sequence of Corynebacterium casei LMG S-19264T (=DSM 44701T), isolated from a smear-ripened cheese.</title>
        <authorList>
            <consortium name="US DOE Joint Genome Institute (JGI-PGF)"/>
            <person name="Walter F."/>
            <person name="Albersmeier A."/>
            <person name="Kalinowski J."/>
            <person name="Ruckert C."/>
        </authorList>
    </citation>
    <scope>NUCLEOTIDE SEQUENCE</scope>
    <source>
        <strain evidence="1">CGMCC 1.16012</strain>
    </source>
</reference>
<dbReference type="Proteomes" id="UP000606730">
    <property type="component" value="Unassembled WGS sequence"/>
</dbReference>
<dbReference type="Gene3D" id="3.40.50.150">
    <property type="entry name" value="Vaccinia Virus protein VP39"/>
    <property type="match status" value="1"/>
</dbReference>